<name>A0ABQ7AU56_BRACR</name>
<comment type="caution">
    <text evidence="2">The sequence shown here is derived from an EMBL/GenBank/DDBJ whole genome shotgun (WGS) entry which is preliminary data.</text>
</comment>
<evidence type="ECO:0000313" key="2">
    <source>
        <dbReference type="EMBL" id="KAF3517696.1"/>
    </source>
</evidence>
<accession>A0ABQ7AU56</accession>
<sequence length="101" mass="11824">MLRRLFLKRRIPHLLSDSFANRFRMLKPKPFIFFMLVQRALLTELLARNERKTPLFLPTYHPVADELNVLQPPEHLDQGSPPQTHSEHGKVTSLLSYVSFS</sequence>
<feature type="region of interest" description="Disordered" evidence="1">
    <location>
        <begin position="72"/>
        <end position="101"/>
    </location>
</feature>
<protein>
    <submittedName>
        <fullName evidence="2">Uncharacterized protein</fullName>
    </submittedName>
</protein>
<dbReference type="EMBL" id="QGKV02001556">
    <property type="protein sequence ID" value="KAF3517696.1"/>
    <property type="molecule type" value="Genomic_DNA"/>
</dbReference>
<organism evidence="2 3">
    <name type="scientific">Brassica cretica</name>
    <name type="common">Mustard</name>
    <dbReference type="NCBI Taxonomy" id="69181"/>
    <lineage>
        <taxon>Eukaryota</taxon>
        <taxon>Viridiplantae</taxon>
        <taxon>Streptophyta</taxon>
        <taxon>Embryophyta</taxon>
        <taxon>Tracheophyta</taxon>
        <taxon>Spermatophyta</taxon>
        <taxon>Magnoliopsida</taxon>
        <taxon>eudicotyledons</taxon>
        <taxon>Gunneridae</taxon>
        <taxon>Pentapetalae</taxon>
        <taxon>rosids</taxon>
        <taxon>malvids</taxon>
        <taxon>Brassicales</taxon>
        <taxon>Brassicaceae</taxon>
        <taxon>Brassiceae</taxon>
        <taxon>Brassica</taxon>
    </lineage>
</organism>
<gene>
    <name evidence="2" type="ORF">DY000_02059193</name>
</gene>
<evidence type="ECO:0000256" key="1">
    <source>
        <dbReference type="SAM" id="MobiDB-lite"/>
    </source>
</evidence>
<evidence type="ECO:0000313" key="3">
    <source>
        <dbReference type="Proteomes" id="UP000266723"/>
    </source>
</evidence>
<proteinExistence type="predicted"/>
<reference evidence="2 3" key="1">
    <citation type="journal article" date="2020" name="BMC Genomics">
        <title>Intraspecific diversification of the crop wild relative Brassica cretica Lam. using demographic model selection.</title>
        <authorList>
            <person name="Kioukis A."/>
            <person name="Michalopoulou V.A."/>
            <person name="Briers L."/>
            <person name="Pirintsos S."/>
            <person name="Studholme D.J."/>
            <person name="Pavlidis P."/>
            <person name="Sarris P.F."/>
        </authorList>
    </citation>
    <scope>NUCLEOTIDE SEQUENCE [LARGE SCALE GENOMIC DNA]</scope>
    <source>
        <strain evidence="3">cv. PFS-1207/04</strain>
    </source>
</reference>
<dbReference type="Proteomes" id="UP000266723">
    <property type="component" value="Unassembled WGS sequence"/>
</dbReference>
<keyword evidence="3" id="KW-1185">Reference proteome</keyword>